<dbReference type="Proteomes" id="UP001165289">
    <property type="component" value="Unassembled WGS sequence"/>
</dbReference>
<evidence type="ECO:0000313" key="1">
    <source>
        <dbReference type="EMBL" id="KAI6650612.1"/>
    </source>
</evidence>
<gene>
    <name evidence="1" type="ORF">LOD99_7662</name>
</gene>
<comment type="caution">
    <text evidence="1">The sequence shown here is derived from an EMBL/GenBank/DDBJ whole genome shotgun (WGS) entry which is preliminary data.</text>
</comment>
<dbReference type="EMBL" id="JAKMXF010000310">
    <property type="protein sequence ID" value="KAI6650612.1"/>
    <property type="molecule type" value="Genomic_DNA"/>
</dbReference>
<dbReference type="AlphaFoldDB" id="A0AAV7JNQ9"/>
<evidence type="ECO:0000313" key="2">
    <source>
        <dbReference type="Proteomes" id="UP001165289"/>
    </source>
</evidence>
<reference evidence="1 2" key="1">
    <citation type="journal article" date="2023" name="BMC Biol.">
        <title>The compact genome of the sponge Oopsacas minuta (Hexactinellida) is lacking key metazoan core genes.</title>
        <authorList>
            <person name="Santini S."/>
            <person name="Schenkelaars Q."/>
            <person name="Jourda C."/>
            <person name="Duchesne M."/>
            <person name="Belahbib H."/>
            <person name="Rocher C."/>
            <person name="Selva M."/>
            <person name="Riesgo A."/>
            <person name="Vervoort M."/>
            <person name="Leys S.P."/>
            <person name="Kodjabachian L."/>
            <person name="Le Bivic A."/>
            <person name="Borchiellini C."/>
            <person name="Claverie J.M."/>
            <person name="Renard E."/>
        </authorList>
    </citation>
    <scope>NUCLEOTIDE SEQUENCE [LARGE SCALE GENOMIC DNA]</scope>
    <source>
        <strain evidence="1">SPO-2</strain>
    </source>
</reference>
<accession>A0AAV7JNQ9</accession>
<organism evidence="1 2">
    <name type="scientific">Oopsacas minuta</name>
    <dbReference type="NCBI Taxonomy" id="111878"/>
    <lineage>
        <taxon>Eukaryota</taxon>
        <taxon>Metazoa</taxon>
        <taxon>Porifera</taxon>
        <taxon>Hexactinellida</taxon>
        <taxon>Hexasterophora</taxon>
        <taxon>Lyssacinosida</taxon>
        <taxon>Leucopsacidae</taxon>
        <taxon>Oopsacas</taxon>
    </lineage>
</organism>
<protein>
    <submittedName>
        <fullName evidence="1">Uncharacterized protein</fullName>
    </submittedName>
</protein>
<keyword evidence="2" id="KW-1185">Reference proteome</keyword>
<sequence length="158" mass="18173">MRSGTFTWLPTSRVIKDSMKFTREFLCEKSGLRIDQPSSDGGTTSTENMARQCFLNKNNFIYWVSTLISEDMREPINTLHNNLSVLLRIFNCNHTVDTDKLNSLCKDTYESILSNFPWTNVTPSLHRILAHSTELIPDCNGGFGLKNFSKKQWRFAIN</sequence>
<proteinExistence type="predicted"/>
<name>A0AAV7JNQ9_9METZ</name>